<keyword evidence="3" id="KW-1185">Reference proteome</keyword>
<feature type="chain" id="PRO_5045462584" description="UrcA family protein" evidence="1">
    <location>
        <begin position="21"/>
        <end position="151"/>
    </location>
</feature>
<name>A0ABX7FBZ9_9RHOB</name>
<keyword evidence="1" id="KW-0732">Signal</keyword>
<reference evidence="2 3" key="1">
    <citation type="submission" date="2019-12" db="EMBL/GenBank/DDBJ databases">
        <title>Complete Genome Sequence of a Quorum-Sensing Bacterium,Rhodobacteraceae bacterium C31, Isolated from a marine microalgae symbiotic bacteria.</title>
        <authorList>
            <person name="Zhang Y."/>
        </authorList>
    </citation>
    <scope>NUCLEOTIDE SEQUENCE [LARGE SCALE GENOMIC DNA]</scope>
    <source>
        <strain evidence="2 3">C31</strain>
    </source>
</reference>
<gene>
    <name evidence="2" type="ORF">GQA70_18310</name>
</gene>
<organism evidence="2 3">
    <name type="scientific">Ponticoccus alexandrii</name>
    <dbReference type="NCBI Taxonomy" id="1943633"/>
    <lineage>
        <taxon>Bacteria</taxon>
        <taxon>Pseudomonadati</taxon>
        <taxon>Pseudomonadota</taxon>
        <taxon>Alphaproteobacteria</taxon>
        <taxon>Rhodobacterales</taxon>
        <taxon>Roseobacteraceae</taxon>
        <taxon>Ponticoccus</taxon>
    </lineage>
</organism>
<dbReference type="RefSeq" id="WP_023850285.1">
    <property type="nucleotide sequence ID" value="NZ_CP047166.1"/>
</dbReference>
<sequence>MKAFPASVALALLSALPAVAQDMAACVATRLDQGSRPGACVAEGLSACDAEPAETPAVAVLCYNTAQDTWGEGIATRMTEIRETAAEKLSALAGIEVKYDLLGNLMQCDRMEELSLVGEGDAATIQRDKARCTAAATGLVYVRLLMQAQDL</sequence>
<feature type="signal peptide" evidence="1">
    <location>
        <begin position="1"/>
        <end position="20"/>
    </location>
</feature>
<proteinExistence type="predicted"/>
<evidence type="ECO:0000256" key="1">
    <source>
        <dbReference type="SAM" id="SignalP"/>
    </source>
</evidence>
<dbReference type="Proteomes" id="UP000596387">
    <property type="component" value="Chromosome"/>
</dbReference>
<accession>A0ABX7FBZ9</accession>
<protein>
    <recommendedName>
        <fullName evidence="4">UrcA family protein</fullName>
    </recommendedName>
</protein>
<evidence type="ECO:0008006" key="4">
    <source>
        <dbReference type="Google" id="ProtNLM"/>
    </source>
</evidence>
<evidence type="ECO:0000313" key="3">
    <source>
        <dbReference type="Proteomes" id="UP000596387"/>
    </source>
</evidence>
<evidence type="ECO:0000313" key="2">
    <source>
        <dbReference type="EMBL" id="QRF68090.1"/>
    </source>
</evidence>
<dbReference type="EMBL" id="CP047166">
    <property type="protein sequence ID" value="QRF68090.1"/>
    <property type="molecule type" value="Genomic_DNA"/>
</dbReference>